<keyword evidence="3" id="KW-1185">Reference proteome</keyword>
<evidence type="ECO:0000313" key="3">
    <source>
        <dbReference type="Proteomes" id="UP001150569"/>
    </source>
</evidence>
<feature type="compositionally biased region" description="Basic residues" evidence="1">
    <location>
        <begin position="900"/>
        <end position="909"/>
    </location>
</feature>
<accession>A0A9W7ZXV4</accession>
<evidence type="ECO:0000256" key="1">
    <source>
        <dbReference type="SAM" id="MobiDB-lite"/>
    </source>
</evidence>
<feature type="compositionally biased region" description="Polar residues" evidence="1">
    <location>
        <begin position="972"/>
        <end position="989"/>
    </location>
</feature>
<feature type="compositionally biased region" description="Low complexity" evidence="1">
    <location>
        <begin position="732"/>
        <end position="747"/>
    </location>
</feature>
<dbReference type="SUPFAM" id="SSF46689">
    <property type="entry name" value="Homeodomain-like"/>
    <property type="match status" value="1"/>
</dbReference>
<gene>
    <name evidence="2" type="ORF">IWQ60_007508</name>
</gene>
<feature type="region of interest" description="Disordered" evidence="1">
    <location>
        <begin position="602"/>
        <end position="706"/>
    </location>
</feature>
<feature type="compositionally biased region" description="Basic residues" evidence="1">
    <location>
        <begin position="811"/>
        <end position="820"/>
    </location>
</feature>
<feature type="compositionally biased region" description="Polar residues" evidence="1">
    <location>
        <begin position="682"/>
        <end position="691"/>
    </location>
</feature>
<feature type="compositionally biased region" description="Pro residues" evidence="1">
    <location>
        <begin position="887"/>
        <end position="897"/>
    </location>
</feature>
<comment type="caution">
    <text evidence="2">The sequence shown here is derived from an EMBL/GenBank/DDBJ whole genome shotgun (WGS) entry which is preliminary data.</text>
</comment>
<dbReference type="EMBL" id="JANBPT010000505">
    <property type="protein sequence ID" value="KAJ1918423.1"/>
    <property type="molecule type" value="Genomic_DNA"/>
</dbReference>
<name>A0A9W7ZXV4_9FUNG</name>
<dbReference type="InterPro" id="IPR009057">
    <property type="entry name" value="Homeodomain-like_sf"/>
</dbReference>
<organism evidence="2 3">
    <name type="scientific">Tieghemiomyces parasiticus</name>
    <dbReference type="NCBI Taxonomy" id="78921"/>
    <lineage>
        <taxon>Eukaryota</taxon>
        <taxon>Fungi</taxon>
        <taxon>Fungi incertae sedis</taxon>
        <taxon>Zoopagomycota</taxon>
        <taxon>Kickxellomycotina</taxon>
        <taxon>Dimargaritomycetes</taxon>
        <taxon>Dimargaritales</taxon>
        <taxon>Dimargaritaceae</taxon>
        <taxon>Tieghemiomyces</taxon>
    </lineage>
</organism>
<sequence length="1010" mass="112163">MDRDLYVTEVRKRVHMNAEERAEILYLSEGGATIGEIALQVNRPYKTVQKCLLYLKKHGSIDPLNQGPLLRPEAITFIKELFRKRPGYTIDQHYTQFIRRVRYVCFRTFEKKVLELGLWTLPAPGAADPPPPDQVASHSSVFDAKAEAFIRNDLELSPDMSICYLHARFTKAVGPVAYHVFRAKAKELGYKVPRVDNNESIAFIRASFAEHPEYTMGQQHMRFVKEMRVIGFDLFRQNAHRLGLQAAGDNEDPQPLTEPEATTFIQKNLQRYPDYPSTWHFAQFIREVREVTYQRFILTARRLGQFRRFVRQDLSTDSQAVSFLQTSFAEHPEYTLDQQHAHFVKGLREVGFRRFEQTVRTLGLRATAGDEDAPPLTDSKDIAFIRASYRNYPAEPLSFHHLRFIQAIRAVSYRQFRITVIHLDVGKFCRQRLAENIEAAAFIRTSFEEHPDYTLALQHLHFVKTLKGVRFHRFKRAVRELGLRAATDRQLPAPLTEPEAVALVQASFSQHPRRPISWHHLNFVRTGRDVTYWNFRATAMQLGLFTPPTMRSLPNQLSTEYVDTSDDEAGAELDEEDADDLTDDEDLDEATNDADIIEMEEEELGTWTDPPDAATESDTVSSDSNDEDSDESDTPQQTRRPATRHASAMAERGTQARRSASNTNMTPEAMVQRRSPGKATASRASLLQTLTAPSAKGGGSASAKAPTLAKVGSILSEAASQFIQPRPYLGIPSPSSNGPQGQGSAAARIGPGPSCTISTPRQHPGPSSQPTRSNGKQGPTHNVTASSTRSKATLSIPPLETTPTVQLTSKSSKKRKRKARPNASGIVKPATTTQADTQIAPASKPIQANPPAQQPGKKRKRKSKRRDNEPVKVTTAAPPNIQAPTPQNNPPVNPPAQQPGKKRKRKSKRRDNEPVKVTTTAPPNTQAPTPQSNPPVNPPAQQSGKESKQKLQPSGGGPVKPIPVAHQATPGKPTNESPAQVSNPQSSVEGNIAAGPSGEKESSRNCARRR</sequence>
<feature type="compositionally biased region" description="Polar residues" evidence="1">
    <location>
        <begin position="656"/>
        <end position="666"/>
    </location>
</feature>
<feature type="compositionally biased region" description="Low complexity" evidence="1">
    <location>
        <begin position="918"/>
        <end position="930"/>
    </location>
</feature>
<evidence type="ECO:0000313" key="2">
    <source>
        <dbReference type="EMBL" id="KAJ1918423.1"/>
    </source>
</evidence>
<dbReference type="Proteomes" id="UP001150569">
    <property type="component" value="Unassembled WGS sequence"/>
</dbReference>
<dbReference type="AlphaFoldDB" id="A0A9W7ZXV4"/>
<protein>
    <submittedName>
        <fullName evidence="2">Uncharacterized protein</fullName>
    </submittedName>
</protein>
<feature type="region of interest" description="Disordered" evidence="1">
    <location>
        <begin position="561"/>
        <end position="588"/>
    </location>
</feature>
<reference evidence="2" key="1">
    <citation type="submission" date="2022-07" db="EMBL/GenBank/DDBJ databases">
        <title>Phylogenomic reconstructions and comparative analyses of Kickxellomycotina fungi.</title>
        <authorList>
            <person name="Reynolds N.K."/>
            <person name="Stajich J.E."/>
            <person name="Barry K."/>
            <person name="Grigoriev I.V."/>
            <person name="Crous P."/>
            <person name="Smith M.E."/>
        </authorList>
    </citation>
    <scope>NUCLEOTIDE SEQUENCE</scope>
    <source>
        <strain evidence="2">RSA 861</strain>
    </source>
</reference>
<feature type="compositionally biased region" description="Basic residues" evidence="1">
    <location>
        <begin position="856"/>
        <end position="865"/>
    </location>
</feature>
<proteinExistence type="predicted"/>
<feature type="compositionally biased region" description="Acidic residues" evidence="1">
    <location>
        <begin position="563"/>
        <end position="588"/>
    </location>
</feature>
<feature type="compositionally biased region" description="Polar residues" evidence="1">
    <location>
        <begin position="755"/>
        <end position="793"/>
    </location>
</feature>
<feature type="region of interest" description="Disordered" evidence="1">
    <location>
        <begin position="726"/>
        <end position="1010"/>
    </location>
</feature>
<feature type="compositionally biased region" description="Acidic residues" evidence="1">
    <location>
        <begin position="624"/>
        <end position="633"/>
    </location>
</feature>